<name>A0A927D2W4_9RHOB</name>
<proteinExistence type="predicted"/>
<reference evidence="1" key="1">
    <citation type="submission" date="2020-08" db="EMBL/GenBank/DDBJ databases">
        <title>Sulfitobacter aestuariivivens sp. nov., isolated from a tidal flat.</title>
        <authorList>
            <person name="Park S."/>
            <person name="Yoon J.-H."/>
        </authorList>
    </citation>
    <scope>NUCLEOTIDE SEQUENCE</scope>
    <source>
        <strain evidence="1">TSTF-M16</strain>
    </source>
</reference>
<dbReference type="AlphaFoldDB" id="A0A927D2W4"/>
<keyword evidence="2" id="KW-1185">Reference proteome</keyword>
<sequence length="207" mass="23959">MMFFTNPPRIPRVRQRLAMVRQMTSLMEREMLTLSDDLVYERENWINAYIDYGNSASFDGNRTTAYRGVALADGTLFWLVRHKDKKYGYHSTEDDPLAAVEEAELAWQRRKEIRGQWDQVEALARDLLLGRRTFRVGIEDAYASPLCTMGVEAFLKRLRLQNIREVSGRFAAILMTFDAQVGFVIHQAFLRHANEQTEQIGGLQSHV</sequence>
<comment type="caution">
    <text evidence="1">The sequence shown here is derived from an EMBL/GenBank/DDBJ whole genome shotgun (WGS) entry which is preliminary data.</text>
</comment>
<dbReference type="RefSeq" id="WP_191074994.1">
    <property type="nucleotide sequence ID" value="NZ_JACTAG010000001.1"/>
</dbReference>
<protein>
    <submittedName>
        <fullName evidence="1">Uncharacterized protein</fullName>
    </submittedName>
</protein>
<organism evidence="1 2">
    <name type="scientific">Sulfitobacter aestuariivivens</name>
    <dbReference type="NCBI Taxonomy" id="2766981"/>
    <lineage>
        <taxon>Bacteria</taxon>
        <taxon>Pseudomonadati</taxon>
        <taxon>Pseudomonadota</taxon>
        <taxon>Alphaproteobacteria</taxon>
        <taxon>Rhodobacterales</taxon>
        <taxon>Roseobacteraceae</taxon>
        <taxon>Sulfitobacter</taxon>
    </lineage>
</organism>
<dbReference type="Proteomes" id="UP000635142">
    <property type="component" value="Unassembled WGS sequence"/>
</dbReference>
<evidence type="ECO:0000313" key="1">
    <source>
        <dbReference type="EMBL" id="MBD3664083.1"/>
    </source>
</evidence>
<accession>A0A927D2W4</accession>
<evidence type="ECO:0000313" key="2">
    <source>
        <dbReference type="Proteomes" id="UP000635142"/>
    </source>
</evidence>
<dbReference type="EMBL" id="JACTAG010000001">
    <property type="protein sequence ID" value="MBD3664083.1"/>
    <property type="molecule type" value="Genomic_DNA"/>
</dbReference>
<gene>
    <name evidence="1" type="ORF">H9Q16_09135</name>
</gene>